<dbReference type="Proteomes" id="UP000186385">
    <property type="component" value="Unassembled WGS sequence"/>
</dbReference>
<evidence type="ECO:0000313" key="6">
    <source>
        <dbReference type="EMBL" id="OXS77520.1"/>
    </source>
</evidence>
<evidence type="ECO:0000256" key="1">
    <source>
        <dbReference type="ARBA" id="ARBA00009437"/>
    </source>
</evidence>
<evidence type="ECO:0000256" key="4">
    <source>
        <dbReference type="ARBA" id="ARBA00023163"/>
    </source>
</evidence>
<dbReference type="AlphaFoldDB" id="A0A1N6Y546"/>
<protein>
    <submittedName>
        <fullName evidence="6">LysR family transcriptional regulator</fullName>
    </submittedName>
    <submittedName>
        <fullName evidence="7">Transcriptional regulator, LysR family</fullName>
    </submittedName>
</protein>
<dbReference type="CDD" id="cd08442">
    <property type="entry name" value="PBP2_YofA_SoxR_like"/>
    <property type="match status" value="1"/>
</dbReference>
<dbReference type="Gene3D" id="1.10.10.10">
    <property type="entry name" value="Winged helix-like DNA-binding domain superfamily/Winged helix DNA-binding domain"/>
    <property type="match status" value="1"/>
</dbReference>
<comment type="similarity">
    <text evidence="1">Belongs to the LysR transcriptional regulatory family.</text>
</comment>
<dbReference type="Gene3D" id="3.40.190.290">
    <property type="match status" value="1"/>
</dbReference>
<reference evidence="9" key="2">
    <citation type="submission" date="2017-03" db="EMBL/GenBank/DDBJ databases">
        <title>Bacillus sp. V-88(T) DSM27956, whole genome shotgun sequencing project.</title>
        <authorList>
            <person name="Dastager S.G."/>
            <person name="Neurgaonkar P.S."/>
            <person name="Dharne M.S."/>
        </authorList>
    </citation>
    <scope>NUCLEOTIDE SEQUENCE [LARGE SCALE GENOMIC DNA]</scope>
    <source>
        <strain evidence="9">DSM 25145</strain>
    </source>
</reference>
<dbReference type="SUPFAM" id="SSF46785">
    <property type="entry name" value="Winged helix' DNA-binding domain"/>
    <property type="match status" value="1"/>
</dbReference>
<dbReference type="InterPro" id="IPR036388">
    <property type="entry name" value="WH-like_DNA-bd_sf"/>
</dbReference>
<dbReference type="EMBL" id="MWSK01000005">
    <property type="protein sequence ID" value="OXS77520.1"/>
    <property type="molecule type" value="Genomic_DNA"/>
</dbReference>
<dbReference type="PRINTS" id="PR00039">
    <property type="entry name" value="HTHLYSR"/>
</dbReference>
<organism evidence="7 8">
    <name type="scientific">Domibacillus enclensis</name>
    <dbReference type="NCBI Taxonomy" id="1017273"/>
    <lineage>
        <taxon>Bacteria</taxon>
        <taxon>Bacillati</taxon>
        <taxon>Bacillota</taxon>
        <taxon>Bacilli</taxon>
        <taxon>Bacillales</taxon>
        <taxon>Bacillaceae</taxon>
        <taxon>Domibacillus</taxon>
    </lineage>
</organism>
<keyword evidence="9" id="KW-1185">Reference proteome</keyword>
<dbReference type="GO" id="GO:0000976">
    <property type="term" value="F:transcription cis-regulatory region binding"/>
    <property type="evidence" value="ECO:0007669"/>
    <property type="project" value="TreeGrafter"/>
</dbReference>
<dbReference type="RefSeq" id="WP_045851964.1">
    <property type="nucleotide sequence ID" value="NZ_FTLX01000005.1"/>
</dbReference>
<evidence type="ECO:0000313" key="7">
    <source>
        <dbReference type="EMBL" id="SIR09708.1"/>
    </source>
</evidence>
<dbReference type="EMBL" id="FTLX01000005">
    <property type="protein sequence ID" value="SIR09708.1"/>
    <property type="molecule type" value="Genomic_DNA"/>
</dbReference>
<evidence type="ECO:0000259" key="5">
    <source>
        <dbReference type="PROSITE" id="PS50931"/>
    </source>
</evidence>
<name>A0A1N6Y546_9BACI</name>
<dbReference type="InterPro" id="IPR036390">
    <property type="entry name" value="WH_DNA-bd_sf"/>
</dbReference>
<reference evidence="6" key="3">
    <citation type="submission" date="2017-03" db="EMBL/GenBank/DDBJ databases">
        <authorList>
            <person name="Dastager S.G."/>
            <person name="Neurgaonkar P.S."/>
            <person name="Dharne M.S."/>
        </authorList>
    </citation>
    <scope>NUCLEOTIDE SEQUENCE</scope>
    <source>
        <strain evidence="6">DSM 25145</strain>
    </source>
</reference>
<dbReference type="Proteomes" id="UP000215545">
    <property type="component" value="Unassembled WGS sequence"/>
</dbReference>
<dbReference type="FunFam" id="1.10.10.10:FF:000001">
    <property type="entry name" value="LysR family transcriptional regulator"/>
    <property type="match status" value="1"/>
</dbReference>
<proteinExistence type="inferred from homology"/>
<feature type="domain" description="HTH lysR-type" evidence="5">
    <location>
        <begin position="1"/>
        <end position="58"/>
    </location>
</feature>
<dbReference type="Pfam" id="PF00126">
    <property type="entry name" value="HTH_1"/>
    <property type="match status" value="1"/>
</dbReference>
<accession>A0A1N6Y546</accession>
<dbReference type="Pfam" id="PF03466">
    <property type="entry name" value="LysR_substrate"/>
    <property type="match status" value="1"/>
</dbReference>
<keyword evidence="4" id="KW-0804">Transcription</keyword>
<dbReference type="PANTHER" id="PTHR30126">
    <property type="entry name" value="HTH-TYPE TRANSCRIPTIONAL REGULATOR"/>
    <property type="match status" value="1"/>
</dbReference>
<evidence type="ECO:0000313" key="9">
    <source>
        <dbReference type="Proteomes" id="UP000215545"/>
    </source>
</evidence>
<dbReference type="InterPro" id="IPR005119">
    <property type="entry name" value="LysR_subst-bd"/>
</dbReference>
<dbReference type="InterPro" id="IPR000847">
    <property type="entry name" value="LysR_HTH_N"/>
</dbReference>
<dbReference type="SUPFAM" id="SSF53850">
    <property type="entry name" value="Periplasmic binding protein-like II"/>
    <property type="match status" value="1"/>
</dbReference>
<evidence type="ECO:0000256" key="3">
    <source>
        <dbReference type="ARBA" id="ARBA00023125"/>
    </source>
</evidence>
<sequence length="289" mass="32231">MDIGDLVVFKAIAKEQSVTKAAHSLNYVQSNVTMRLKRLEKELGTPLFHRNARGMTLTSSGKTLVGYADRLLSLMTEAKQAMQGDEPRGPLTIGAIETAAAVRLPAYLTSFMRRFPAVDLTFLSGTTESLIQDVLHHRVDGAFVTGPVDHPEIDTFLFCEEELVLISDQEHSPLESFQDIHARTLVTLQAGCMFRRRVEQWLAAEGIYPKKHVEFSTLEGLIGCVKSGLGVALFARAYIEHAARGEGVHYYEIPDAFSHVSTLFICRKDEHRSKALVEWIAAIEQKKEC</sequence>
<dbReference type="PANTHER" id="PTHR30126:SF40">
    <property type="entry name" value="HTH-TYPE TRANSCRIPTIONAL REGULATOR GLTR"/>
    <property type="match status" value="1"/>
</dbReference>
<gene>
    <name evidence="6" type="ORF">B1B05_11835</name>
    <name evidence="7" type="ORF">SAMN05443094_105155</name>
</gene>
<keyword evidence="3" id="KW-0238">DNA-binding</keyword>
<evidence type="ECO:0000256" key="2">
    <source>
        <dbReference type="ARBA" id="ARBA00023015"/>
    </source>
</evidence>
<dbReference type="PROSITE" id="PS50931">
    <property type="entry name" value="HTH_LYSR"/>
    <property type="match status" value="1"/>
</dbReference>
<dbReference type="OrthoDB" id="8479357at2"/>
<dbReference type="GO" id="GO:0003700">
    <property type="term" value="F:DNA-binding transcription factor activity"/>
    <property type="evidence" value="ECO:0007669"/>
    <property type="project" value="InterPro"/>
</dbReference>
<reference evidence="7 8" key="1">
    <citation type="submission" date="2017-01" db="EMBL/GenBank/DDBJ databases">
        <authorList>
            <person name="Mah S.A."/>
            <person name="Swanson W.J."/>
            <person name="Moy G.W."/>
            <person name="Vacquier V.D."/>
        </authorList>
    </citation>
    <scope>NUCLEOTIDE SEQUENCE [LARGE SCALE GENOMIC DNA]</scope>
    <source>
        <strain evidence="7 8">NIO-1016</strain>
    </source>
</reference>
<evidence type="ECO:0000313" key="8">
    <source>
        <dbReference type="Proteomes" id="UP000186385"/>
    </source>
</evidence>
<dbReference type="STRING" id="1017273.SAMN05443094_105155"/>
<keyword evidence="2" id="KW-0805">Transcription regulation</keyword>